<dbReference type="SUPFAM" id="SSF52172">
    <property type="entry name" value="CheY-like"/>
    <property type="match status" value="1"/>
</dbReference>
<dbReference type="InterPro" id="IPR003593">
    <property type="entry name" value="AAA+_ATPase"/>
</dbReference>
<dbReference type="Gene3D" id="1.10.8.60">
    <property type="match status" value="1"/>
</dbReference>
<keyword evidence="5" id="KW-0597">Phosphoprotein</keyword>
<keyword evidence="3" id="KW-0805">Transcription regulation</keyword>
<dbReference type="Pfam" id="PF25601">
    <property type="entry name" value="AAA_lid_14"/>
    <property type="match status" value="1"/>
</dbReference>
<dbReference type="PANTHER" id="PTHR32071">
    <property type="entry name" value="TRANSCRIPTIONAL REGULATORY PROTEIN"/>
    <property type="match status" value="1"/>
</dbReference>
<dbReference type="GO" id="GO:0005524">
    <property type="term" value="F:ATP binding"/>
    <property type="evidence" value="ECO:0007669"/>
    <property type="project" value="UniProtKB-KW"/>
</dbReference>
<dbReference type="PROSITE" id="PS00676">
    <property type="entry name" value="SIGMA54_INTERACT_2"/>
    <property type="match status" value="1"/>
</dbReference>
<name>A0A1U9NHE4_9BACT</name>
<protein>
    <submittedName>
        <fullName evidence="8">Formate hydrogenlyase transcriptional activator</fullName>
    </submittedName>
</protein>
<dbReference type="InterPro" id="IPR001789">
    <property type="entry name" value="Sig_transdc_resp-reg_receiver"/>
</dbReference>
<dbReference type="GO" id="GO:0000160">
    <property type="term" value="P:phosphorelay signal transduction system"/>
    <property type="evidence" value="ECO:0007669"/>
    <property type="project" value="InterPro"/>
</dbReference>
<dbReference type="CDD" id="cd00009">
    <property type="entry name" value="AAA"/>
    <property type="match status" value="1"/>
</dbReference>
<keyword evidence="1" id="KW-0547">Nucleotide-binding</keyword>
<dbReference type="InterPro" id="IPR002078">
    <property type="entry name" value="Sigma_54_int"/>
</dbReference>
<dbReference type="GO" id="GO:0043565">
    <property type="term" value="F:sequence-specific DNA binding"/>
    <property type="evidence" value="ECO:0007669"/>
    <property type="project" value="InterPro"/>
</dbReference>
<evidence type="ECO:0000259" key="7">
    <source>
        <dbReference type="PROSITE" id="PS50110"/>
    </source>
</evidence>
<sequence>MGLNRILVLGRDSRIQQLAATMADAVFAADSIGEAWDITDRSEPEAMIVDPSISDADTCRALKYVETNDLMPVIIVRDDAEEETVNDFLSLGAFACIDAVKGLDKLGLVVDRIADGENGGQSEYFDSQCPPCVQMVGKSEATVKALKMIRLVASSGCDPILVVGETGTGKEVAAQAIHNLRHGSDETFVAVNCAALTANLLESELFGHVKGSFTSAESEKTGLFEAADEGTIFLDEISEMPLELQAKLLRVIQEKRFRKVGGTKEIQCKATIIASSNRNLNDEVENGKFRRDLFYRLNVFPVALAPLRHHDRKDDIELLAKFFIENSTVAPDKAAKIKGLTKLAIESLKNHSWDGNVRELKNVIDRAMLLETTDKIGCSSLIFDPTDFSSAKSASPVENIQDFSLANAEKELIDRALKEAKGQKTRAAAMLGITRATLYAKVKHYNIDADAGKVAATA</sequence>
<dbReference type="Pfam" id="PF02954">
    <property type="entry name" value="HTH_8"/>
    <property type="match status" value="1"/>
</dbReference>
<dbReference type="InterPro" id="IPR025943">
    <property type="entry name" value="Sigma_54_int_dom_ATP-bd_2"/>
</dbReference>
<dbReference type="Gene3D" id="1.10.10.60">
    <property type="entry name" value="Homeodomain-like"/>
    <property type="match status" value="1"/>
</dbReference>
<feature type="modified residue" description="4-aspartylphosphate" evidence="5">
    <location>
        <position position="50"/>
    </location>
</feature>
<dbReference type="AlphaFoldDB" id="A0A1U9NHE4"/>
<dbReference type="EMBL" id="CP019791">
    <property type="protein sequence ID" value="AQT66926.1"/>
    <property type="molecule type" value="Genomic_DNA"/>
</dbReference>
<dbReference type="Proteomes" id="UP000189674">
    <property type="component" value="Chromosome"/>
</dbReference>
<organism evidence="8 9">
    <name type="scientific">Anaerohalosphaera lusitana</name>
    <dbReference type="NCBI Taxonomy" id="1936003"/>
    <lineage>
        <taxon>Bacteria</taxon>
        <taxon>Pseudomonadati</taxon>
        <taxon>Planctomycetota</taxon>
        <taxon>Phycisphaerae</taxon>
        <taxon>Sedimentisphaerales</taxon>
        <taxon>Anaerohalosphaeraceae</taxon>
        <taxon>Anaerohalosphaera</taxon>
    </lineage>
</organism>
<feature type="domain" description="Sigma-54 factor interaction" evidence="6">
    <location>
        <begin position="135"/>
        <end position="369"/>
    </location>
</feature>
<dbReference type="FunFam" id="3.40.50.300:FF:000006">
    <property type="entry name" value="DNA-binding transcriptional regulator NtrC"/>
    <property type="match status" value="1"/>
</dbReference>
<dbReference type="InterPro" id="IPR027417">
    <property type="entry name" value="P-loop_NTPase"/>
</dbReference>
<dbReference type="SUPFAM" id="SSF52540">
    <property type="entry name" value="P-loop containing nucleoside triphosphate hydrolases"/>
    <property type="match status" value="1"/>
</dbReference>
<evidence type="ECO:0000256" key="5">
    <source>
        <dbReference type="PROSITE-ProRule" id="PRU00169"/>
    </source>
</evidence>
<dbReference type="RefSeq" id="WP_146658775.1">
    <property type="nucleotide sequence ID" value="NZ_CP019791.1"/>
</dbReference>
<dbReference type="SMART" id="SM00382">
    <property type="entry name" value="AAA"/>
    <property type="match status" value="1"/>
</dbReference>
<evidence type="ECO:0000313" key="8">
    <source>
        <dbReference type="EMBL" id="AQT66926.1"/>
    </source>
</evidence>
<gene>
    <name evidence="8" type="primary">fhlA</name>
    <name evidence="8" type="ORF">STSP2_00064</name>
</gene>
<keyword evidence="8" id="KW-0456">Lyase</keyword>
<keyword evidence="2" id="KW-0067">ATP-binding</keyword>
<evidence type="ECO:0000256" key="3">
    <source>
        <dbReference type="ARBA" id="ARBA00023015"/>
    </source>
</evidence>
<dbReference type="SUPFAM" id="SSF46689">
    <property type="entry name" value="Homeodomain-like"/>
    <property type="match status" value="1"/>
</dbReference>
<dbReference type="PROSITE" id="PS50110">
    <property type="entry name" value="RESPONSE_REGULATORY"/>
    <property type="match status" value="1"/>
</dbReference>
<dbReference type="Pfam" id="PF00158">
    <property type="entry name" value="Sigma54_activat"/>
    <property type="match status" value="1"/>
</dbReference>
<dbReference type="InterPro" id="IPR058031">
    <property type="entry name" value="AAA_lid_NorR"/>
</dbReference>
<keyword evidence="4" id="KW-0804">Transcription</keyword>
<evidence type="ECO:0000256" key="2">
    <source>
        <dbReference type="ARBA" id="ARBA00022840"/>
    </source>
</evidence>
<evidence type="ECO:0000313" key="9">
    <source>
        <dbReference type="Proteomes" id="UP000189674"/>
    </source>
</evidence>
<evidence type="ECO:0000256" key="4">
    <source>
        <dbReference type="ARBA" id="ARBA00023163"/>
    </source>
</evidence>
<proteinExistence type="predicted"/>
<evidence type="ECO:0000256" key="1">
    <source>
        <dbReference type="ARBA" id="ARBA00022741"/>
    </source>
</evidence>
<dbReference type="InterPro" id="IPR009057">
    <property type="entry name" value="Homeodomain-like_sf"/>
</dbReference>
<dbReference type="KEGG" id="alus:STSP2_00064"/>
<accession>A0A1U9NHE4</accession>
<dbReference type="OrthoDB" id="9807827at2"/>
<reference evidence="9" key="1">
    <citation type="submission" date="2017-02" db="EMBL/GenBank/DDBJ databases">
        <title>Comparative genomics and description of representatives of a novel lineage of planctomycetes thriving in anoxic sediments.</title>
        <authorList>
            <person name="Spring S."/>
            <person name="Bunk B."/>
            <person name="Sproer C."/>
        </authorList>
    </citation>
    <scope>NUCLEOTIDE SEQUENCE [LARGE SCALE GENOMIC DNA]</scope>
    <source>
        <strain evidence="9">ST-NAGAB-D1</strain>
    </source>
</reference>
<feature type="domain" description="Response regulatory" evidence="7">
    <location>
        <begin position="5"/>
        <end position="114"/>
    </location>
</feature>
<dbReference type="GO" id="GO:0006355">
    <property type="term" value="P:regulation of DNA-templated transcription"/>
    <property type="evidence" value="ECO:0007669"/>
    <property type="project" value="InterPro"/>
</dbReference>
<dbReference type="Gene3D" id="3.40.50.300">
    <property type="entry name" value="P-loop containing nucleotide triphosphate hydrolases"/>
    <property type="match status" value="1"/>
</dbReference>
<dbReference type="GO" id="GO:0016829">
    <property type="term" value="F:lyase activity"/>
    <property type="evidence" value="ECO:0007669"/>
    <property type="project" value="UniProtKB-KW"/>
</dbReference>
<dbReference type="PRINTS" id="PR01590">
    <property type="entry name" value="HTHFIS"/>
</dbReference>
<keyword evidence="9" id="KW-1185">Reference proteome</keyword>
<dbReference type="STRING" id="1936003.STSP2_00064"/>
<dbReference type="InterPro" id="IPR002197">
    <property type="entry name" value="HTH_Fis"/>
</dbReference>
<evidence type="ECO:0000259" key="6">
    <source>
        <dbReference type="PROSITE" id="PS50045"/>
    </source>
</evidence>
<dbReference type="InterPro" id="IPR011006">
    <property type="entry name" value="CheY-like_superfamily"/>
</dbReference>
<dbReference type="PROSITE" id="PS50045">
    <property type="entry name" value="SIGMA54_INTERACT_4"/>
    <property type="match status" value="1"/>
</dbReference>